<dbReference type="RefSeq" id="XP_020427302.1">
    <property type="nucleotide sequence ID" value="XM_020581999.1"/>
</dbReference>
<reference evidence="1 2" key="1">
    <citation type="journal article" date="2011" name="Genome Res.">
        <title>Phylogeny-wide analysis of social amoeba genomes highlights ancient origins for complex intercellular communication.</title>
        <authorList>
            <person name="Heidel A.J."/>
            <person name="Lawal H.M."/>
            <person name="Felder M."/>
            <person name="Schilde C."/>
            <person name="Helps N.R."/>
            <person name="Tunggal B."/>
            <person name="Rivero F."/>
            <person name="John U."/>
            <person name="Schleicher M."/>
            <person name="Eichinger L."/>
            <person name="Platzer M."/>
            <person name="Noegel A.A."/>
            <person name="Schaap P."/>
            <person name="Gloeckner G."/>
        </authorList>
    </citation>
    <scope>NUCLEOTIDE SEQUENCE [LARGE SCALE GENOMIC DNA]</scope>
    <source>
        <strain evidence="2">ATCC 26659 / Pp 5 / PN500</strain>
    </source>
</reference>
<keyword evidence="2" id="KW-1185">Reference proteome</keyword>
<comment type="caution">
    <text evidence="1">The sequence shown here is derived from an EMBL/GenBank/DDBJ whole genome shotgun (WGS) entry which is preliminary data.</text>
</comment>
<proteinExistence type="predicted"/>
<evidence type="ECO:0000313" key="1">
    <source>
        <dbReference type="EMBL" id="EFA75168.1"/>
    </source>
</evidence>
<sequence length="35" mass="3900">MEAFNIINPDGGIEMPLSNLHSKYRVIAENLLGRS</sequence>
<dbReference type="InParanoid" id="D3BTY2"/>
<dbReference type="GeneID" id="31366710"/>
<protein>
    <submittedName>
        <fullName evidence="1">Uncharacterized protein</fullName>
    </submittedName>
</protein>
<dbReference type="Proteomes" id="UP000001396">
    <property type="component" value="Unassembled WGS sequence"/>
</dbReference>
<accession>D3BTY2</accession>
<name>D3BTY2_HETP5</name>
<gene>
    <name evidence="1" type="ORF">PPL_11242</name>
</gene>
<dbReference type="AlphaFoldDB" id="D3BTY2"/>
<evidence type="ECO:0000313" key="2">
    <source>
        <dbReference type="Proteomes" id="UP000001396"/>
    </source>
</evidence>
<organism evidence="1 2">
    <name type="scientific">Heterostelium pallidum (strain ATCC 26659 / Pp 5 / PN500)</name>
    <name type="common">Cellular slime mold</name>
    <name type="synonym">Polysphondylium pallidum</name>
    <dbReference type="NCBI Taxonomy" id="670386"/>
    <lineage>
        <taxon>Eukaryota</taxon>
        <taxon>Amoebozoa</taxon>
        <taxon>Evosea</taxon>
        <taxon>Eumycetozoa</taxon>
        <taxon>Dictyostelia</taxon>
        <taxon>Acytosteliales</taxon>
        <taxon>Acytosteliaceae</taxon>
        <taxon>Heterostelium</taxon>
    </lineage>
</organism>
<dbReference type="EMBL" id="ADBJ01000056">
    <property type="protein sequence ID" value="EFA75168.1"/>
    <property type="molecule type" value="Genomic_DNA"/>
</dbReference>